<keyword evidence="5 22" id="KW-0808">Transferase</keyword>
<dbReference type="Gene3D" id="3.40.50.300">
    <property type="entry name" value="P-loop containing nucleotide triphosphate hydrolases"/>
    <property type="match status" value="1"/>
</dbReference>
<evidence type="ECO:0000256" key="14">
    <source>
        <dbReference type="ARBA" id="ARBA00053015"/>
    </source>
</evidence>
<dbReference type="InterPro" id="IPR027417">
    <property type="entry name" value="P-loop_NTPase"/>
</dbReference>
<keyword evidence="7" id="KW-0547">Nucleotide-binding</keyword>
<dbReference type="Pfam" id="PF02706">
    <property type="entry name" value="Wzz"/>
    <property type="match status" value="1"/>
</dbReference>
<name>A0AAP5Q731_9BURK</name>
<keyword evidence="8" id="KW-0418">Kinase</keyword>
<evidence type="ECO:0000256" key="3">
    <source>
        <dbReference type="ARBA" id="ARBA00022475"/>
    </source>
</evidence>
<keyword evidence="3" id="KW-1003">Cell membrane</keyword>
<evidence type="ECO:0000313" key="22">
    <source>
        <dbReference type="EMBL" id="MDT8838255.1"/>
    </source>
</evidence>
<comment type="function">
    <text evidence="15">Probably involved in polymerization and/or export of exopolysaccharide EPS I which functions as a virulence factor. May be involved in an ATP-dependent process in the pathway for EPS I production, possibly export of the trimeric repeat units across the inner membrane or their polymerization.</text>
</comment>
<comment type="caution">
    <text evidence="22">The sequence shown here is derived from an EMBL/GenBank/DDBJ whole genome shotgun (WGS) entry which is preliminary data.</text>
</comment>
<feature type="transmembrane region" description="Helical" evidence="18">
    <location>
        <begin position="37"/>
        <end position="55"/>
    </location>
</feature>
<feature type="domain" description="Tyrosine-protein kinase G-rich" evidence="21">
    <location>
        <begin position="399"/>
        <end position="474"/>
    </location>
</feature>
<comment type="subcellular location">
    <subcellularLocation>
        <location evidence="1">Cell inner membrane</location>
        <topology evidence="1">Multi-pass membrane protein</topology>
    </subcellularLocation>
</comment>
<dbReference type="InterPro" id="IPR050445">
    <property type="entry name" value="Bact_polysacc_biosynth/exp"/>
</dbReference>
<dbReference type="GO" id="GO:0000271">
    <property type="term" value="P:polysaccharide biosynthetic process"/>
    <property type="evidence" value="ECO:0007669"/>
    <property type="project" value="UniProtKB-KW"/>
</dbReference>
<evidence type="ECO:0000256" key="8">
    <source>
        <dbReference type="ARBA" id="ARBA00022777"/>
    </source>
</evidence>
<evidence type="ECO:0000259" key="21">
    <source>
        <dbReference type="Pfam" id="PF13807"/>
    </source>
</evidence>
<organism evidence="22 23">
    <name type="scientific">Paraburkholderia fungorum</name>
    <dbReference type="NCBI Taxonomy" id="134537"/>
    <lineage>
        <taxon>Bacteria</taxon>
        <taxon>Pseudomonadati</taxon>
        <taxon>Pseudomonadota</taxon>
        <taxon>Betaproteobacteria</taxon>
        <taxon>Burkholderiales</taxon>
        <taxon>Burkholderiaceae</taxon>
        <taxon>Paraburkholderia</taxon>
    </lineage>
</organism>
<dbReference type="SUPFAM" id="SSF52540">
    <property type="entry name" value="P-loop containing nucleoside triphosphate hydrolases"/>
    <property type="match status" value="1"/>
</dbReference>
<keyword evidence="10 18" id="KW-1133">Transmembrane helix</keyword>
<keyword evidence="4" id="KW-0997">Cell inner membrane</keyword>
<evidence type="ECO:0000259" key="20">
    <source>
        <dbReference type="Pfam" id="PF13614"/>
    </source>
</evidence>
<dbReference type="GO" id="GO:0004713">
    <property type="term" value="F:protein tyrosine kinase activity"/>
    <property type="evidence" value="ECO:0007669"/>
    <property type="project" value="UniProtKB-KW"/>
</dbReference>
<dbReference type="Proteomes" id="UP001246473">
    <property type="component" value="Unassembled WGS sequence"/>
</dbReference>
<evidence type="ECO:0000256" key="1">
    <source>
        <dbReference type="ARBA" id="ARBA00004429"/>
    </source>
</evidence>
<keyword evidence="12" id="KW-0829">Tyrosine-protein kinase</keyword>
<evidence type="ECO:0000313" key="23">
    <source>
        <dbReference type="Proteomes" id="UP001246473"/>
    </source>
</evidence>
<evidence type="ECO:0000256" key="17">
    <source>
        <dbReference type="ARBA" id="ARBA00081049"/>
    </source>
</evidence>
<proteinExistence type="inferred from homology"/>
<dbReference type="NCBIfam" id="TIGR01007">
    <property type="entry name" value="eps_fam"/>
    <property type="match status" value="1"/>
</dbReference>
<keyword evidence="9" id="KW-0067">ATP-binding</keyword>
<evidence type="ECO:0000256" key="12">
    <source>
        <dbReference type="ARBA" id="ARBA00023137"/>
    </source>
</evidence>
<protein>
    <recommendedName>
        <fullName evidence="16">Putative tyrosine-protein kinase EpsB</fullName>
    </recommendedName>
    <alternativeName>
        <fullName evidence="17">EPS I polysaccharide export protein EpsB</fullName>
    </alternativeName>
</protein>
<evidence type="ECO:0000256" key="7">
    <source>
        <dbReference type="ARBA" id="ARBA00022741"/>
    </source>
</evidence>
<dbReference type="AlphaFoldDB" id="A0AAP5Q731"/>
<evidence type="ECO:0000256" key="18">
    <source>
        <dbReference type="SAM" id="Phobius"/>
    </source>
</evidence>
<keyword evidence="11 18" id="KW-0472">Membrane</keyword>
<evidence type="ECO:0000256" key="11">
    <source>
        <dbReference type="ARBA" id="ARBA00023136"/>
    </source>
</evidence>
<comment type="catalytic activity">
    <reaction evidence="14">
        <text>L-tyrosyl-[protein] + ATP = O-phospho-L-tyrosyl-[protein] + ADP + H(+)</text>
        <dbReference type="Rhea" id="RHEA:10596"/>
        <dbReference type="Rhea" id="RHEA-COMP:10136"/>
        <dbReference type="Rhea" id="RHEA-COMP:20101"/>
        <dbReference type="ChEBI" id="CHEBI:15378"/>
        <dbReference type="ChEBI" id="CHEBI:30616"/>
        <dbReference type="ChEBI" id="CHEBI:46858"/>
        <dbReference type="ChEBI" id="CHEBI:61978"/>
        <dbReference type="ChEBI" id="CHEBI:456216"/>
    </reaction>
</comment>
<dbReference type="FunFam" id="3.40.50.300:FF:000527">
    <property type="entry name" value="Tyrosine-protein kinase etk"/>
    <property type="match status" value="1"/>
</dbReference>
<feature type="domain" description="Polysaccharide chain length determinant N-terminal" evidence="19">
    <location>
        <begin position="25"/>
        <end position="110"/>
    </location>
</feature>
<reference evidence="22" key="1">
    <citation type="submission" date="2022-08" db="EMBL/GenBank/DDBJ databases">
        <authorList>
            <person name="Kim S.-J."/>
        </authorList>
    </citation>
    <scope>NUCLEOTIDE SEQUENCE</scope>
    <source>
        <strain evidence="22">KJ</strain>
    </source>
</reference>
<evidence type="ECO:0000256" key="6">
    <source>
        <dbReference type="ARBA" id="ARBA00022692"/>
    </source>
</evidence>
<dbReference type="InterPro" id="IPR003856">
    <property type="entry name" value="LPS_length_determ_N"/>
</dbReference>
<dbReference type="GO" id="GO:0005886">
    <property type="term" value="C:plasma membrane"/>
    <property type="evidence" value="ECO:0007669"/>
    <property type="project" value="UniProtKB-SubCell"/>
</dbReference>
<dbReference type="Pfam" id="PF23607">
    <property type="entry name" value="WZC_N"/>
    <property type="match status" value="1"/>
</dbReference>
<evidence type="ECO:0000256" key="5">
    <source>
        <dbReference type="ARBA" id="ARBA00022679"/>
    </source>
</evidence>
<dbReference type="EMBL" id="JANSLM010000004">
    <property type="protein sequence ID" value="MDT8838255.1"/>
    <property type="molecule type" value="Genomic_DNA"/>
</dbReference>
<sequence length="755" mass="81835">MNRSQLHATIPNYQLPPSEDEVSPLDLWHNVTSNKRTFFYILSAFVLLALIYTVFAPPTYKANVLIQVDQQQASALGALSDVASALDMNKSLDGELDILNSRAVIGTAVSATHADTAITVDNRFPLIGALYARLNDSTSTVAPAPLGLNSFAWGGERLALEKFVLPPSMYGKKLYLTITSPDRWQLEAHDDTVLTQGRVGEMLSFPVQTDDGVFDAKILVAALTGRPGTRFELVQVSEQTTIETLRKQLKVEETTKDSSMIQLSLKALDPVFAAKFANSLARAYVALNISHRSEQARLSLKFLSGKLPALRSELESSEDRLNRYRIATKTIDIEDQTEALLTQSAALVKQGTLVELNLEAAKAQFNEFHPSVKALQAQKAAIDALESNVSREIQKLPSTQQDYLRLARDVTVNTQLYTALLSNAQQLEIAEAGTTGNVSVIDFAVPPEKADWPKAPIVIGAGVVGGALIAFIVVQLLASLHGSLRDPLQVERVANVPLYAVVPTSKGQATLVKASRRKRQPAALLAESDPSDPSIEALRSLRGTLKFALVGTASNVVLFTGATQGLGKTFTSANFSYLLALNGERVLLIDADMRRSGLNEYFPGAKEGGLAEVLAGSVSLRDATQKTGTDNLHVLSAGKRVPPNPSELLERPTFTELLREANEEYDYVVIDSPPVLPVSDAVTIAQQCNAVFLVVRSDVTSARQLTETINRLQRARVTVSGLVFNGFSATRYGYGYGYGYSASSVVDRDETRSVA</sequence>
<evidence type="ECO:0000256" key="10">
    <source>
        <dbReference type="ARBA" id="ARBA00022989"/>
    </source>
</evidence>
<keyword evidence="6 18" id="KW-0812">Transmembrane</keyword>
<evidence type="ECO:0000256" key="4">
    <source>
        <dbReference type="ARBA" id="ARBA00022519"/>
    </source>
</evidence>
<dbReference type="InterPro" id="IPR005702">
    <property type="entry name" value="Wzc-like_C"/>
</dbReference>
<evidence type="ECO:0000256" key="16">
    <source>
        <dbReference type="ARBA" id="ARBA00067833"/>
    </source>
</evidence>
<keyword evidence="13" id="KW-0270">Exopolysaccharide synthesis</keyword>
<dbReference type="InterPro" id="IPR025669">
    <property type="entry name" value="AAA_dom"/>
</dbReference>
<evidence type="ECO:0000256" key="15">
    <source>
        <dbReference type="ARBA" id="ARBA00054296"/>
    </source>
</evidence>
<dbReference type="CDD" id="cd05387">
    <property type="entry name" value="BY-kinase"/>
    <property type="match status" value="1"/>
</dbReference>
<evidence type="ECO:0000256" key="9">
    <source>
        <dbReference type="ARBA" id="ARBA00022840"/>
    </source>
</evidence>
<dbReference type="Pfam" id="PF13807">
    <property type="entry name" value="GNVR"/>
    <property type="match status" value="1"/>
</dbReference>
<comment type="similarity">
    <text evidence="2">Belongs to the etk/wzc family.</text>
</comment>
<evidence type="ECO:0000256" key="2">
    <source>
        <dbReference type="ARBA" id="ARBA00008883"/>
    </source>
</evidence>
<dbReference type="GO" id="GO:0005524">
    <property type="term" value="F:ATP binding"/>
    <property type="evidence" value="ECO:0007669"/>
    <property type="project" value="UniProtKB-KW"/>
</dbReference>
<feature type="domain" description="AAA" evidence="20">
    <location>
        <begin position="564"/>
        <end position="714"/>
    </location>
</feature>
<accession>A0AAP5Q731</accession>
<evidence type="ECO:0000259" key="19">
    <source>
        <dbReference type="Pfam" id="PF02706"/>
    </source>
</evidence>
<dbReference type="PANTHER" id="PTHR32309">
    <property type="entry name" value="TYROSINE-PROTEIN KINASE"/>
    <property type="match status" value="1"/>
</dbReference>
<dbReference type="RefSeq" id="WP_106354473.1">
    <property type="nucleotide sequence ID" value="NZ_JANSLM010000004.1"/>
</dbReference>
<evidence type="ECO:0000256" key="13">
    <source>
        <dbReference type="ARBA" id="ARBA00023169"/>
    </source>
</evidence>
<dbReference type="PANTHER" id="PTHR32309:SF32">
    <property type="entry name" value="TYROSINE-PROTEIN KINASE ETK-RELATED"/>
    <property type="match status" value="1"/>
</dbReference>
<dbReference type="GO" id="GO:0042802">
    <property type="term" value="F:identical protein binding"/>
    <property type="evidence" value="ECO:0007669"/>
    <property type="project" value="UniProtKB-ARBA"/>
</dbReference>
<gene>
    <name evidence="22" type="ORF">ParKJ_12605</name>
</gene>
<dbReference type="InterPro" id="IPR032807">
    <property type="entry name" value="GNVR"/>
</dbReference>
<dbReference type="Pfam" id="PF13614">
    <property type="entry name" value="AAA_31"/>
    <property type="match status" value="1"/>
</dbReference>